<organism evidence="1 2">
    <name type="scientific">Bythopirellula goksoeyrii</name>
    <dbReference type="NCBI Taxonomy" id="1400387"/>
    <lineage>
        <taxon>Bacteria</taxon>
        <taxon>Pseudomonadati</taxon>
        <taxon>Planctomycetota</taxon>
        <taxon>Planctomycetia</taxon>
        <taxon>Pirellulales</taxon>
        <taxon>Lacipirellulaceae</taxon>
        <taxon>Bythopirellula</taxon>
    </lineage>
</organism>
<accession>A0A5B9QHX9</accession>
<dbReference type="KEGG" id="bgok:Pr1d_09980"/>
<sequence length="419" mass="44831">MNSVLREIERHLRPAQMLAAGLIVLMANPARADSATWAAPDFDLWSYQFNTDPGIRGTGPTFRGEFALDGNQFVPETAADPARRSSNIIAFDTSSDISPGLPATSYEIELVTMTLKLRNSSFGTEPIQYSETPETPVAALTEAMGGSWSVARPIELFGVGLTQGYTDFDFGPNDPEDLLLSEGDFPYTAAGYIAYPLAGNSSDPGQYVDVSNNITGGYSATAVGNTASPFDAAPWAIGKVPGLVHGDPVANNTIFTFEINLAEVGVEQYLQESLANGSLAFAVSSLHAASQPGTGGFSEYPQWFLKEAVGHNIGGAEAATLQIDYSIIEQNQPGDFDSDEDVDGRDFLIWQRGGSNSFLGADDLSDWQLHYGTNSTATTLDTSTPSFMVSVPEPTSLMLVIFGVIMNLTSRMPLTGERQ</sequence>
<evidence type="ECO:0000313" key="1">
    <source>
        <dbReference type="EMBL" id="QEG33733.1"/>
    </source>
</evidence>
<name>A0A5B9QHX9_9BACT</name>
<dbReference type="Proteomes" id="UP000323917">
    <property type="component" value="Chromosome"/>
</dbReference>
<keyword evidence="2" id="KW-1185">Reference proteome</keyword>
<reference evidence="1 2" key="1">
    <citation type="submission" date="2019-08" db="EMBL/GenBank/DDBJ databases">
        <title>Deep-cultivation of Planctomycetes and their phenomic and genomic characterization uncovers novel biology.</title>
        <authorList>
            <person name="Wiegand S."/>
            <person name="Jogler M."/>
            <person name="Boedeker C."/>
            <person name="Pinto D."/>
            <person name="Vollmers J."/>
            <person name="Rivas-Marin E."/>
            <person name="Kohn T."/>
            <person name="Peeters S.H."/>
            <person name="Heuer A."/>
            <person name="Rast P."/>
            <person name="Oberbeckmann S."/>
            <person name="Bunk B."/>
            <person name="Jeske O."/>
            <person name="Meyerdierks A."/>
            <person name="Storesund J.E."/>
            <person name="Kallscheuer N."/>
            <person name="Luecker S."/>
            <person name="Lage O.M."/>
            <person name="Pohl T."/>
            <person name="Merkel B.J."/>
            <person name="Hornburger P."/>
            <person name="Mueller R.-W."/>
            <person name="Bruemmer F."/>
            <person name="Labrenz M."/>
            <person name="Spormann A.M."/>
            <person name="Op den Camp H."/>
            <person name="Overmann J."/>
            <person name="Amann R."/>
            <person name="Jetten M.S.M."/>
            <person name="Mascher T."/>
            <person name="Medema M.H."/>
            <person name="Devos D.P."/>
            <person name="Kaster A.-K."/>
            <person name="Ovreas L."/>
            <person name="Rohde M."/>
            <person name="Galperin M.Y."/>
            <person name="Jogler C."/>
        </authorList>
    </citation>
    <scope>NUCLEOTIDE SEQUENCE [LARGE SCALE GENOMIC DNA]</scope>
    <source>
        <strain evidence="1 2">Pr1d</strain>
    </source>
</reference>
<dbReference type="AlphaFoldDB" id="A0A5B9QHX9"/>
<dbReference type="EMBL" id="CP042913">
    <property type="protein sequence ID" value="QEG33733.1"/>
    <property type="molecule type" value="Genomic_DNA"/>
</dbReference>
<protein>
    <recommendedName>
        <fullName evidence="3">PEP-CTERM protein-sorting domain-containing protein</fullName>
    </recommendedName>
</protein>
<evidence type="ECO:0000313" key="2">
    <source>
        <dbReference type="Proteomes" id="UP000323917"/>
    </source>
</evidence>
<gene>
    <name evidence="1" type="ORF">Pr1d_09980</name>
</gene>
<evidence type="ECO:0008006" key="3">
    <source>
        <dbReference type="Google" id="ProtNLM"/>
    </source>
</evidence>
<proteinExistence type="predicted"/>
<dbReference type="RefSeq" id="WP_148072463.1">
    <property type="nucleotide sequence ID" value="NZ_CP042913.1"/>
</dbReference>
<dbReference type="OrthoDB" id="259414at2"/>